<dbReference type="Pfam" id="PF03466">
    <property type="entry name" value="LysR_substrate"/>
    <property type="match status" value="1"/>
</dbReference>
<evidence type="ECO:0000256" key="4">
    <source>
        <dbReference type="ARBA" id="ARBA00023163"/>
    </source>
</evidence>
<dbReference type="InterPro" id="IPR036388">
    <property type="entry name" value="WH-like_DNA-bd_sf"/>
</dbReference>
<dbReference type="PROSITE" id="PS50931">
    <property type="entry name" value="HTH_LYSR"/>
    <property type="match status" value="1"/>
</dbReference>
<dbReference type="InterPro" id="IPR000847">
    <property type="entry name" value="LysR_HTH_N"/>
</dbReference>
<dbReference type="PANTHER" id="PTHR30537:SF5">
    <property type="entry name" value="HTH-TYPE TRANSCRIPTIONAL ACTIVATOR TTDR-RELATED"/>
    <property type="match status" value="1"/>
</dbReference>
<dbReference type="Pfam" id="PF00126">
    <property type="entry name" value="HTH_1"/>
    <property type="match status" value="1"/>
</dbReference>
<reference evidence="6 7" key="1">
    <citation type="submission" date="2019-12" db="EMBL/GenBank/DDBJ databases">
        <title>Genomic-based taxomic classification of the family Erythrobacteraceae.</title>
        <authorList>
            <person name="Xu L."/>
        </authorList>
    </citation>
    <scope>NUCLEOTIDE SEQUENCE [LARGE SCALE GENOMIC DNA]</scope>
    <source>
        <strain evidence="6 7">MCCC 1K02066</strain>
    </source>
</reference>
<dbReference type="GO" id="GO:0003700">
    <property type="term" value="F:DNA-binding transcription factor activity"/>
    <property type="evidence" value="ECO:0007669"/>
    <property type="project" value="InterPro"/>
</dbReference>
<dbReference type="SUPFAM" id="SSF46785">
    <property type="entry name" value="Winged helix' DNA-binding domain"/>
    <property type="match status" value="1"/>
</dbReference>
<evidence type="ECO:0000256" key="2">
    <source>
        <dbReference type="ARBA" id="ARBA00023015"/>
    </source>
</evidence>
<keyword evidence="2" id="KW-0805">Transcription regulation</keyword>
<gene>
    <name evidence="6" type="ORF">GRI75_12495</name>
</gene>
<dbReference type="AlphaFoldDB" id="A0A6I4UU68"/>
<dbReference type="PANTHER" id="PTHR30537">
    <property type="entry name" value="HTH-TYPE TRANSCRIPTIONAL REGULATOR"/>
    <property type="match status" value="1"/>
</dbReference>
<dbReference type="InterPro" id="IPR036390">
    <property type="entry name" value="WH_DNA-bd_sf"/>
</dbReference>
<name>A0A6I4UU68_9SPHN</name>
<evidence type="ECO:0000256" key="3">
    <source>
        <dbReference type="ARBA" id="ARBA00023125"/>
    </source>
</evidence>
<keyword evidence="3" id="KW-0238">DNA-binding</keyword>
<proteinExistence type="inferred from homology"/>
<dbReference type="FunFam" id="1.10.10.10:FF:000001">
    <property type="entry name" value="LysR family transcriptional regulator"/>
    <property type="match status" value="1"/>
</dbReference>
<feature type="domain" description="HTH lysR-type" evidence="5">
    <location>
        <begin position="8"/>
        <end position="59"/>
    </location>
</feature>
<dbReference type="CDD" id="cd08422">
    <property type="entry name" value="PBP2_CrgA_like"/>
    <property type="match status" value="1"/>
</dbReference>
<evidence type="ECO:0000313" key="7">
    <source>
        <dbReference type="Proteomes" id="UP000469159"/>
    </source>
</evidence>
<evidence type="ECO:0000256" key="1">
    <source>
        <dbReference type="ARBA" id="ARBA00009437"/>
    </source>
</evidence>
<dbReference type="Gene3D" id="3.40.190.290">
    <property type="match status" value="1"/>
</dbReference>
<dbReference type="Gene3D" id="1.10.10.10">
    <property type="entry name" value="Winged helix-like DNA-binding domain superfamily/Winged helix DNA-binding domain"/>
    <property type="match status" value="1"/>
</dbReference>
<evidence type="ECO:0000313" key="6">
    <source>
        <dbReference type="EMBL" id="MXP42460.1"/>
    </source>
</evidence>
<dbReference type="SUPFAM" id="SSF53850">
    <property type="entry name" value="Periplasmic binding protein-like II"/>
    <property type="match status" value="1"/>
</dbReference>
<dbReference type="Proteomes" id="UP000469159">
    <property type="component" value="Unassembled WGS sequence"/>
</dbReference>
<keyword evidence="7" id="KW-1185">Reference proteome</keyword>
<dbReference type="InterPro" id="IPR058163">
    <property type="entry name" value="LysR-type_TF_proteobact-type"/>
</dbReference>
<comment type="similarity">
    <text evidence="1">Belongs to the LysR transcriptional regulatory family.</text>
</comment>
<keyword evidence="4" id="KW-0804">Transcription</keyword>
<dbReference type="InterPro" id="IPR005119">
    <property type="entry name" value="LysR_subst-bd"/>
</dbReference>
<dbReference type="GO" id="GO:0003677">
    <property type="term" value="F:DNA binding"/>
    <property type="evidence" value="ECO:0007669"/>
    <property type="project" value="UniProtKB-KW"/>
</dbReference>
<dbReference type="OrthoDB" id="9786526at2"/>
<evidence type="ECO:0000259" key="5">
    <source>
        <dbReference type="PROSITE" id="PS50931"/>
    </source>
</evidence>
<accession>A0A6I4UU68</accession>
<protein>
    <submittedName>
        <fullName evidence="6">LysR family transcriptional regulator</fullName>
    </submittedName>
</protein>
<organism evidence="6 7">
    <name type="scientific">Croceibacterium soli</name>
    <dbReference type="NCBI Taxonomy" id="1739690"/>
    <lineage>
        <taxon>Bacteria</taxon>
        <taxon>Pseudomonadati</taxon>
        <taxon>Pseudomonadota</taxon>
        <taxon>Alphaproteobacteria</taxon>
        <taxon>Sphingomonadales</taxon>
        <taxon>Erythrobacteraceae</taxon>
        <taxon>Croceibacterium</taxon>
    </lineage>
</organism>
<dbReference type="EMBL" id="WTYK01000008">
    <property type="protein sequence ID" value="MXP42460.1"/>
    <property type="molecule type" value="Genomic_DNA"/>
</dbReference>
<sequence>MDNLLNVRTFVAAARLGSFAAAARSFSISPSVVSKRIGQLEHEFRVPLFHRSTRDLRLTDEGTRLLPRCMKLVAEYDDMRDASRDEISGLLRVEAPGSVTAMILGPIFCDFLTQYPAVDLDLRLTDRLDNPLARSCDLTVGARPSTHENIRDYPLMPYPCAAYASRAYVEQHGCPDHPREVVQHRCLVSLLHGKTWHFYSDEGDFGITVKPRLAVNDTIVLRESVRRGLGIAVLPSFLVEDDLAAGTLHAVLPRYRPPPMWIKAQVSTQKAAKPSVIALLDFLRSRLTSVE</sequence>
<comment type="caution">
    <text evidence="6">The sequence shown here is derived from an EMBL/GenBank/DDBJ whole genome shotgun (WGS) entry which is preliminary data.</text>
</comment>
<dbReference type="RefSeq" id="WP_160747323.1">
    <property type="nucleotide sequence ID" value="NZ_WTYK01000008.1"/>
</dbReference>